<organism evidence="1">
    <name type="scientific">Trypanosoma vivax (strain Y486)</name>
    <dbReference type="NCBI Taxonomy" id="1055687"/>
    <lineage>
        <taxon>Eukaryota</taxon>
        <taxon>Discoba</taxon>
        <taxon>Euglenozoa</taxon>
        <taxon>Kinetoplastea</taxon>
        <taxon>Metakinetoplastina</taxon>
        <taxon>Trypanosomatida</taxon>
        <taxon>Trypanosomatidae</taxon>
        <taxon>Trypanosoma</taxon>
        <taxon>Duttonella</taxon>
    </lineage>
</organism>
<proteinExistence type="predicted"/>
<dbReference type="EMBL" id="HE573024">
    <property type="protein sequence ID" value="CCC49503.1"/>
    <property type="molecule type" value="Genomic_DNA"/>
</dbReference>
<dbReference type="AlphaFoldDB" id="G0U0A5"/>
<sequence length="191" mass="21019">MPLKFSHNTSKHAGSASLALTYTLYQKNTVVLRAIVGDKGEKTARSGTHIIRFLSGQCAAVAMQPPVPELYVDSSWPIDNRRMLGDGCSAGALDKPQLICLPTATSNGKLGFLLLRPDDKFVFVTDGLDQLRRKARMNAGRAALLEWALTGNTLSMTWIRALAQFNHAWSVVGAKNRDGSRTDVTFHRQRH</sequence>
<accession>G0U0A5</accession>
<name>G0U0A5_TRYVY</name>
<reference evidence="1" key="1">
    <citation type="journal article" date="2012" name="Proc. Natl. Acad. Sci. U.S.A.">
        <title>Antigenic diversity is generated by distinct evolutionary mechanisms in African trypanosome species.</title>
        <authorList>
            <person name="Jackson A.P."/>
            <person name="Berry A."/>
            <person name="Aslett M."/>
            <person name="Allison H.C."/>
            <person name="Burton P."/>
            <person name="Vavrova-Anderson J."/>
            <person name="Brown R."/>
            <person name="Browne H."/>
            <person name="Corton N."/>
            <person name="Hauser H."/>
            <person name="Gamble J."/>
            <person name="Gilderthorp R."/>
            <person name="Marcello L."/>
            <person name="McQuillan J."/>
            <person name="Otto T.D."/>
            <person name="Quail M.A."/>
            <person name="Sanders M.J."/>
            <person name="van Tonder A."/>
            <person name="Ginger M.L."/>
            <person name="Field M.C."/>
            <person name="Barry J.D."/>
            <person name="Hertz-Fowler C."/>
            <person name="Berriman M."/>
        </authorList>
    </citation>
    <scope>NUCLEOTIDE SEQUENCE</scope>
    <source>
        <strain evidence="1">Y486</strain>
    </source>
</reference>
<evidence type="ECO:0000313" key="1">
    <source>
        <dbReference type="EMBL" id="CCC49503.1"/>
    </source>
</evidence>
<dbReference type="VEuPathDB" id="TriTrypDB:TvY486_0801110"/>
<gene>
    <name evidence="1" type="ORF">TVY486_0801110</name>
</gene>
<protein>
    <submittedName>
        <fullName evidence="1">Uncharacterized protein</fullName>
    </submittedName>
</protein>